<evidence type="ECO:0000313" key="8">
    <source>
        <dbReference type="EMBL" id="APH06121.1"/>
    </source>
</evidence>
<evidence type="ECO:0000256" key="5">
    <source>
        <dbReference type="ARBA" id="ARBA00023136"/>
    </source>
</evidence>
<evidence type="ECO:0000256" key="7">
    <source>
        <dbReference type="SAM" id="Phobius"/>
    </source>
</evidence>
<evidence type="ECO:0000256" key="1">
    <source>
        <dbReference type="ARBA" id="ARBA00004141"/>
    </source>
</evidence>
<name>A0A1L3MUU8_9BACI</name>
<dbReference type="PANTHER" id="PTHR22550:SF5">
    <property type="entry name" value="LEUCINE ZIPPER PROTEIN 4"/>
    <property type="match status" value="1"/>
</dbReference>
<keyword evidence="5 6" id="KW-0472">Membrane</keyword>
<sequence>MNDSTQLISQDVEETIKEIKDQFSYGINSDFTCHSLQLQRERCAYLCYYSSIVDRSMIQEQILSPLLQWQEGDIDLRLPFDKTEKITRLQDAIVSIQAGKAILFLAHSSVAYTMDVAQFQHRGIEKPTNENVVKGPKEAFTESLGTNLSLIRKRTLQHQLIAESITVGERFPNDVTMMYIKDLANEQLVNLIRTRLKEIKVDTVRNVELLEQHLEERPYSLIPTILYTERPDRASTFLEDGYITLLMENSSSCLILPVTFWAFFHSPEDRYLRFSFGNFSRFIRMIAIFITLFTSAIYIAITNFHSEMVPMDLLLAIASARERVPFPAVLEVFIMEFAFELIREAGLRIPSPLGPTIGIVGAIIIGQAAVQANVISPIIIIVVSLSGLSSFTISDISFNYTVRLTRFIFIFAASFYGIYSLTGAFLLWVMYLFSLRSFGVPFLSPASPYSLSSNDTFFRPILKKEKYRPNYLLPKDIRKQED</sequence>
<dbReference type="RefSeq" id="WP_072580923.1">
    <property type="nucleotide sequence ID" value="NZ_CP016020.1"/>
</dbReference>
<evidence type="ECO:0000313" key="9">
    <source>
        <dbReference type="Proteomes" id="UP000181936"/>
    </source>
</evidence>
<dbReference type="InterPro" id="IPR004995">
    <property type="entry name" value="Spore_Ger"/>
</dbReference>
<dbReference type="EMBL" id="CP016020">
    <property type="protein sequence ID" value="APH06121.1"/>
    <property type="molecule type" value="Genomic_DNA"/>
</dbReference>
<keyword evidence="3 7" id="KW-0812">Transmembrane</keyword>
<gene>
    <name evidence="8" type="ORF">A9C19_15995</name>
</gene>
<dbReference type="Pfam" id="PF03323">
    <property type="entry name" value="GerA"/>
    <property type="match status" value="1"/>
</dbReference>
<dbReference type="Proteomes" id="UP000181936">
    <property type="component" value="Chromosome"/>
</dbReference>
<dbReference type="KEGG" id="bwh:A9C19_15995"/>
<dbReference type="GO" id="GO:0009847">
    <property type="term" value="P:spore germination"/>
    <property type="evidence" value="ECO:0007669"/>
    <property type="project" value="UniProtKB-UniRule"/>
</dbReference>
<keyword evidence="9" id="KW-1185">Reference proteome</keyword>
<dbReference type="PANTHER" id="PTHR22550">
    <property type="entry name" value="SPORE GERMINATION PROTEIN"/>
    <property type="match status" value="1"/>
</dbReference>
<dbReference type="STRING" id="1547283.A9C19_15995"/>
<comment type="subcellular location">
    <subcellularLocation>
        <location evidence="6">Cell membrane</location>
    </subcellularLocation>
    <subcellularLocation>
        <location evidence="1">Membrane</location>
        <topology evidence="1">Multi-pass membrane protein</topology>
    </subcellularLocation>
</comment>
<evidence type="ECO:0000256" key="4">
    <source>
        <dbReference type="ARBA" id="ARBA00022989"/>
    </source>
</evidence>
<feature type="transmembrane region" description="Helical" evidence="7">
    <location>
        <begin position="285"/>
        <end position="304"/>
    </location>
</feature>
<dbReference type="PIRSF" id="PIRSF005690">
    <property type="entry name" value="GerBA"/>
    <property type="match status" value="1"/>
</dbReference>
<dbReference type="InterPro" id="IPR050768">
    <property type="entry name" value="UPF0353/GerABKA_families"/>
</dbReference>
<reference evidence="8 9" key="1">
    <citation type="journal article" date="2016" name="Sci. Rep.">
        <title>Complete genome sequence and transcriptomic analysis of a novel marine strain Bacillus weihaiensis reveals the mechanism of brown algae degradation.</title>
        <authorList>
            <person name="Zhu Y."/>
            <person name="Chen P."/>
            <person name="Bao Y."/>
            <person name="Men Y."/>
            <person name="Zeng Y."/>
            <person name="Yang J."/>
            <person name="Sun J."/>
            <person name="Sun Y."/>
        </authorList>
    </citation>
    <scope>NUCLEOTIDE SEQUENCE [LARGE SCALE GENOMIC DNA]</scope>
    <source>
        <strain evidence="8 9">Alg07</strain>
    </source>
</reference>
<accession>A0A1L3MUU8</accession>
<feature type="transmembrane region" description="Helical" evidence="7">
    <location>
        <begin position="375"/>
        <end position="396"/>
    </location>
</feature>
<evidence type="ECO:0000256" key="2">
    <source>
        <dbReference type="ARBA" id="ARBA00005278"/>
    </source>
</evidence>
<comment type="similarity">
    <text evidence="2 6">Belongs to the GerABKA family.</text>
</comment>
<evidence type="ECO:0000256" key="6">
    <source>
        <dbReference type="PIRNR" id="PIRNR005690"/>
    </source>
</evidence>
<keyword evidence="4 7" id="KW-1133">Transmembrane helix</keyword>
<proteinExistence type="inferred from homology"/>
<dbReference type="GO" id="GO:0005886">
    <property type="term" value="C:plasma membrane"/>
    <property type="evidence" value="ECO:0007669"/>
    <property type="project" value="UniProtKB-SubCell"/>
</dbReference>
<feature type="transmembrane region" description="Helical" evidence="7">
    <location>
        <begin position="349"/>
        <end position="369"/>
    </location>
</feature>
<dbReference type="OrthoDB" id="9772630at2"/>
<feature type="transmembrane region" description="Helical" evidence="7">
    <location>
        <begin position="408"/>
        <end position="433"/>
    </location>
</feature>
<organism evidence="8 9">
    <name type="scientific">Bacillus weihaiensis</name>
    <dbReference type="NCBI Taxonomy" id="1547283"/>
    <lineage>
        <taxon>Bacteria</taxon>
        <taxon>Bacillati</taxon>
        <taxon>Bacillota</taxon>
        <taxon>Bacilli</taxon>
        <taxon>Bacillales</taxon>
        <taxon>Bacillaceae</taxon>
        <taxon>Bacillus</taxon>
    </lineage>
</organism>
<protein>
    <submittedName>
        <fullName evidence="8">Spore gernimation protein KA</fullName>
    </submittedName>
</protein>
<dbReference type="AlphaFoldDB" id="A0A1L3MUU8"/>
<evidence type="ECO:0000256" key="3">
    <source>
        <dbReference type="ARBA" id="ARBA00022692"/>
    </source>
</evidence>